<organism evidence="3 4">
    <name type="scientific">Paenibacillus mangrovi</name>
    <dbReference type="NCBI Taxonomy" id="2931978"/>
    <lineage>
        <taxon>Bacteria</taxon>
        <taxon>Bacillati</taxon>
        <taxon>Bacillota</taxon>
        <taxon>Bacilli</taxon>
        <taxon>Bacillales</taxon>
        <taxon>Paenibacillaceae</taxon>
        <taxon>Paenibacillus</taxon>
    </lineage>
</organism>
<accession>A0A9X1WY46</accession>
<feature type="transmembrane region" description="Helical" evidence="1">
    <location>
        <begin position="6"/>
        <end position="23"/>
    </location>
</feature>
<evidence type="ECO:0000256" key="1">
    <source>
        <dbReference type="SAM" id="Phobius"/>
    </source>
</evidence>
<gene>
    <name evidence="3" type="ORF">MUG84_21230</name>
</gene>
<evidence type="ECO:0000313" key="3">
    <source>
        <dbReference type="EMBL" id="MCJ8014239.1"/>
    </source>
</evidence>
<dbReference type="Proteomes" id="UP001139347">
    <property type="component" value="Unassembled WGS sequence"/>
</dbReference>
<dbReference type="InterPro" id="IPR045679">
    <property type="entry name" value="DUF6199"/>
</dbReference>
<evidence type="ECO:0000313" key="4">
    <source>
        <dbReference type="Proteomes" id="UP001139347"/>
    </source>
</evidence>
<keyword evidence="1" id="KW-1133">Transmembrane helix</keyword>
<keyword evidence="1" id="KW-0472">Membrane</keyword>
<feature type="transmembrane region" description="Helical" evidence="1">
    <location>
        <begin position="204"/>
        <end position="225"/>
    </location>
</feature>
<comment type="caution">
    <text evidence="3">The sequence shown here is derived from an EMBL/GenBank/DDBJ whole genome shotgun (WGS) entry which is preliminary data.</text>
</comment>
<name>A0A9X1WY46_9BACL</name>
<feature type="transmembrane region" description="Helical" evidence="1">
    <location>
        <begin position="162"/>
        <end position="179"/>
    </location>
</feature>
<dbReference type="EMBL" id="JALIRP010000010">
    <property type="protein sequence ID" value="MCJ8014239.1"/>
    <property type="molecule type" value="Genomic_DNA"/>
</dbReference>
<evidence type="ECO:0000259" key="2">
    <source>
        <dbReference type="Pfam" id="PF19701"/>
    </source>
</evidence>
<keyword evidence="1" id="KW-0812">Transmembrane</keyword>
<protein>
    <recommendedName>
        <fullName evidence="2">DUF6199 domain-containing protein</fullName>
    </recommendedName>
</protein>
<feature type="domain" description="DUF6199" evidence="2">
    <location>
        <begin position="166"/>
        <end position="225"/>
    </location>
</feature>
<dbReference type="AlphaFoldDB" id="A0A9X1WY46"/>
<dbReference type="RefSeq" id="WP_244728654.1">
    <property type="nucleotide sequence ID" value="NZ_JALIRP010000010.1"/>
</dbReference>
<proteinExistence type="predicted"/>
<reference evidence="3" key="1">
    <citation type="submission" date="2022-04" db="EMBL/GenBank/DDBJ databases">
        <title>Paenibacillus mangrovi sp. nov., a novel endophytic bacterium isolated from bark of Kandelia candel.</title>
        <authorList>
            <person name="Tuo L."/>
        </authorList>
    </citation>
    <scope>NUCLEOTIDE SEQUENCE</scope>
    <source>
        <strain evidence="3">KQZ6P-2</strain>
    </source>
</reference>
<sequence>MKLSTLIIIFCLIVAAFLLTWFAKSYFSEKVFYLNTHMYKKGSEQDNLLIYHTFSGPSIEVHVLDQDRKVIINNEEYSIQHTADSNSQTYQVTYPSGHRYKVEDQSGYLLSFDEKGELFIPGVIVYSGNWRILQPGEEEYVPSSLVTAAYADYHYKRGNVELFILSFVLLIYGWCGFRYEKFQNFMFLISLRSVWVNDPEPSDFYYFMCKVGGVLTMIGAFILAISSLELDIFQ</sequence>
<dbReference type="Pfam" id="PF19701">
    <property type="entry name" value="DUF6199"/>
    <property type="match status" value="1"/>
</dbReference>
<keyword evidence="4" id="KW-1185">Reference proteome</keyword>